<protein>
    <submittedName>
        <fullName evidence="1">Uncharacterized protein</fullName>
    </submittedName>
</protein>
<dbReference type="RefSeq" id="WP_062832652.1">
    <property type="nucleotide sequence ID" value="NZ_QASN01000006.1"/>
</dbReference>
<dbReference type="Proteomes" id="UP000244064">
    <property type="component" value="Unassembled WGS sequence"/>
</dbReference>
<organism evidence="1 2">
    <name type="scientific">Pseudomonas mangrovi</name>
    <dbReference type="NCBI Taxonomy" id="2161748"/>
    <lineage>
        <taxon>Bacteria</taxon>
        <taxon>Pseudomonadati</taxon>
        <taxon>Pseudomonadota</taxon>
        <taxon>Gammaproteobacteria</taxon>
        <taxon>Pseudomonadales</taxon>
        <taxon>Pseudomonadaceae</taxon>
        <taxon>Pseudomonas</taxon>
    </lineage>
</organism>
<name>A0A2T5PD49_9PSED</name>
<sequence length="550" mass="61852">MTREKRREVFKSLTNEGSWITAKSGLMVNTSEDVWILLPNNGKGKRLCVDWVHSSNMPDDDKKLILSVFVDYVRTKAASTASGIVCNVKPFMLNGIPSLARVKSIWSGLQTNNKKGLNQFFGTLSRQGNTRYEEYHKYTRTHLDKGKDNALDPSIGALSDIEFDSLARQINENIQEFDWGASRDLLFFQSPRLYARLRNIVTNKLLLSIVRRPIQIALLKWSDLIPSGASFRDAGILPVDEIGTVGGQTLQLRVFIVKSKGAQFSRERPERYPIHLSEYISGVLIDYKRVVLEGLRLVMDSAEIQVDQSELLSLMNDMPMFPAVDFFEVRFDSLDLFKSMFTPKSTAYHISETAVAHAMRWVPVASDRTVECMATSNRIRHTVLTRGAQNGLPAVQLAKMTGVTVPAARHYIDLDYVSRREIDTKYIGNEFLKKAFSHTLTVVPEGDEVIVDNKFNPVGGALNKHSCATCSTVLGRPLGCYGCPNFRPMLEADHRSVLADAEGKLAANRNSLVSPIYARSIEKLERQIVWVKQTIMVCDEELARQRTINA</sequence>
<dbReference type="AlphaFoldDB" id="A0A2T5PD49"/>
<gene>
    <name evidence="1" type="ORF">DBO85_03010</name>
</gene>
<comment type="caution">
    <text evidence="1">The sequence shown here is derived from an EMBL/GenBank/DDBJ whole genome shotgun (WGS) entry which is preliminary data.</text>
</comment>
<reference evidence="1 2" key="1">
    <citation type="submission" date="2018-04" db="EMBL/GenBank/DDBJ databases">
        <title>Pseudomonas sp. nov., isolated from mangrove soil.</title>
        <authorList>
            <person name="Chen C."/>
        </authorList>
    </citation>
    <scope>NUCLEOTIDE SEQUENCE [LARGE SCALE GENOMIC DNA]</scope>
    <source>
        <strain evidence="1 2">TC-11</strain>
    </source>
</reference>
<evidence type="ECO:0000313" key="1">
    <source>
        <dbReference type="EMBL" id="PTU75658.1"/>
    </source>
</evidence>
<proteinExistence type="predicted"/>
<dbReference type="EMBL" id="QASN01000006">
    <property type="protein sequence ID" value="PTU75658.1"/>
    <property type="molecule type" value="Genomic_DNA"/>
</dbReference>
<dbReference type="OrthoDB" id="8368662at2"/>
<evidence type="ECO:0000313" key="2">
    <source>
        <dbReference type="Proteomes" id="UP000244064"/>
    </source>
</evidence>
<keyword evidence="2" id="KW-1185">Reference proteome</keyword>
<accession>A0A2T5PD49</accession>